<feature type="domain" description="Pyruvate kinase barrel" evidence="12">
    <location>
        <begin position="347"/>
        <end position="565"/>
    </location>
</feature>
<dbReference type="Pfam" id="PF00224">
    <property type="entry name" value="PK"/>
    <property type="match status" value="2"/>
</dbReference>
<gene>
    <name evidence="13" type="ORF">JL102_00110</name>
</gene>
<dbReference type="EC" id="2.7.1.40" evidence="3"/>
<evidence type="ECO:0000256" key="11">
    <source>
        <dbReference type="ARBA" id="ARBA00023317"/>
    </source>
</evidence>
<keyword evidence="7" id="KW-0418">Kinase</keyword>
<evidence type="ECO:0000256" key="6">
    <source>
        <dbReference type="ARBA" id="ARBA00022741"/>
    </source>
</evidence>
<comment type="caution">
    <text evidence="13">The sequence shown here is derived from an EMBL/GenBank/DDBJ whole genome shotgun (WGS) entry which is preliminary data.</text>
</comment>
<sequence>MKKEKIDEIKDSIKDIIAAVEQGEEAKESIINEVDPTHHKSAINLLHYLRLRSFDIRKLQRRLGNLGMSRLARSEAHVEASLKTTLFFLKKLLDEPAELPSHFNLSIKQSEKRLKQNTKALLGKRPNNRRLRIMVTIPSAAINNYDMVEELVANGMNCARINCAHDDAEGWKQMINHVQTASVKLNKQVMITMDVGGPKIRTGEIETHDGVKHFKPNRNEFGHVVEPTVIKLVTDESLELSSNALPVNYNWLKSLKQGDAIRFKDKRDKAREAVVMEVNPESVVIHSDDSAYVETGTILKSDTGESAVGNLTPVEKVIYLKRGDQLKVYKTPIKGSPASYDETGNVTAPAQISCSLPEALEAAKKGDPIFFDDGEISGKIKAIEEDYVLVNITKVKSGGSKLKSDKGINLPDSNVQISGLTPKDREDLRFIAQNADVVNFSFVQSPQDVIEMVQEMDKLGVKETLGVILKIETQKGYDNLSKILLEAMKLKKVGVMIARGDLAIETGWEKIGSIQKEMLAICNAAHIPVVWATQVLENLAKKGLPSRSEITDVVNSTKAECVMLNKGPHIIEAIKLLNSIIVSIEMFQDKNAPVLPKLKKIMKQG</sequence>
<keyword evidence="9" id="KW-0460">Magnesium</keyword>
<evidence type="ECO:0000256" key="3">
    <source>
        <dbReference type="ARBA" id="ARBA00012142"/>
    </source>
</evidence>
<evidence type="ECO:0000256" key="2">
    <source>
        <dbReference type="ARBA" id="ARBA00008663"/>
    </source>
</evidence>
<dbReference type="InterPro" id="IPR040442">
    <property type="entry name" value="Pyrv_kinase-like_dom_sf"/>
</dbReference>
<keyword evidence="8" id="KW-0067">ATP-binding</keyword>
<dbReference type="GO" id="GO:0016301">
    <property type="term" value="F:kinase activity"/>
    <property type="evidence" value="ECO:0007669"/>
    <property type="project" value="UniProtKB-KW"/>
</dbReference>
<evidence type="ECO:0000313" key="14">
    <source>
        <dbReference type="Proteomes" id="UP000659388"/>
    </source>
</evidence>
<comment type="pathway">
    <text evidence="1">Carbohydrate degradation; glycolysis; pyruvate from D-glyceraldehyde 3-phosphate: step 5/5.</text>
</comment>
<reference evidence="13" key="1">
    <citation type="submission" date="2021-01" db="EMBL/GenBank/DDBJ databases">
        <title>Fulvivirga kasyanovii gen. nov., sp nov., a novel member of the phylum Bacteroidetes isolated from seawater in a mussel farm.</title>
        <authorList>
            <person name="Zhao L.-H."/>
            <person name="Wang Z.-J."/>
        </authorList>
    </citation>
    <scope>NUCLEOTIDE SEQUENCE</scope>
    <source>
        <strain evidence="13">2943</strain>
    </source>
</reference>
<keyword evidence="11" id="KW-0670">Pyruvate</keyword>
<evidence type="ECO:0000259" key="12">
    <source>
        <dbReference type="Pfam" id="PF00224"/>
    </source>
</evidence>
<evidence type="ECO:0000256" key="10">
    <source>
        <dbReference type="ARBA" id="ARBA00023152"/>
    </source>
</evidence>
<comment type="similarity">
    <text evidence="2">Belongs to the pyruvate kinase family.</text>
</comment>
<dbReference type="PANTHER" id="PTHR11817">
    <property type="entry name" value="PYRUVATE KINASE"/>
    <property type="match status" value="1"/>
</dbReference>
<keyword evidence="10" id="KW-0324">Glycolysis</keyword>
<dbReference type="InterPro" id="IPR015793">
    <property type="entry name" value="Pyrv_Knase_brl"/>
</dbReference>
<evidence type="ECO:0000256" key="1">
    <source>
        <dbReference type="ARBA" id="ARBA00004997"/>
    </source>
</evidence>
<feature type="domain" description="Pyruvate kinase barrel" evidence="12">
    <location>
        <begin position="129"/>
        <end position="241"/>
    </location>
</feature>
<accession>A0A937F595</accession>
<dbReference type="Proteomes" id="UP000659388">
    <property type="component" value="Unassembled WGS sequence"/>
</dbReference>
<name>A0A937F595_9BACT</name>
<evidence type="ECO:0000256" key="5">
    <source>
        <dbReference type="ARBA" id="ARBA00022723"/>
    </source>
</evidence>
<dbReference type="InterPro" id="IPR011037">
    <property type="entry name" value="Pyrv_Knase-like_insert_dom_sf"/>
</dbReference>
<protein>
    <recommendedName>
        <fullName evidence="3">pyruvate kinase</fullName>
        <ecNumber evidence="3">2.7.1.40</ecNumber>
    </recommendedName>
</protein>
<keyword evidence="6" id="KW-0547">Nucleotide-binding</keyword>
<keyword evidence="4" id="KW-0808">Transferase</keyword>
<dbReference type="Gene3D" id="3.20.20.60">
    <property type="entry name" value="Phosphoenolpyruvate-binding domains"/>
    <property type="match status" value="2"/>
</dbReference>
<dbReference type="InterPro" id="IPR001697">
    <property type="entry name" value="Pyr_Knase"/>
</dbReference>
<keyword evidence="14" id="KW-1185">Reference proteome</keyword>
<evidence type="ECO:0000256" key="9">
    <source>
        <dbReference type="ARBA" id="ARBA00022842"/>
    </source>
</evidence>
<evidence type="ECO:0000256" key="7">
    <source>
        <dbReference type="ARBA" id="ARBA00022777"/>
    </source>
</evidence>
<proteinExistence type="inferred from homology"/>
<dbReference type="RefSeq" id="WP_202241358.1">
    <property type="nucleotide sequence ID" value="NZ_JAESIY010000001.1"/>
</dbReference>
<dbReference type="SUPFAM" id="SSF50800">
    <property type="entry name" value="PK beta-barrel domain-like"/>
    <property type="match status" value="1"/>
</dbReference>
<evidence type="ECO:0000313" key="13">
    <source>
        <dbReference type="EMBL" id="MBL3654514.1"/>
    </source>
</evidence>
<dbReference type="AlphaFoldDB" id="A0A937F595"/>
<dbReference type="NCBIfam" id="NF011314">
    <property type="entry name" value="PRK14725.1"/>
    <property type="match status" value="1"/>
</dbReference>
<dbReference type="GO" id="GO:0000287">
    <property type="term" value="F:magnesium ion binding"/>
    <property type="evidence" value="ECO:0007669"/>
    <property type="project" value="InterPro"/>
</dbReference>
<dbReference type="SUPFAM" id="SSF51621">
    <property type="entry name" value="Phosphoenolpyruvate/pyruvate domain"/>
    <property type="match status" value="1"/>
</dbReference>
<dbReference type="GO" id="GO:0004743">
    <property type="term" value="F:pyruvate kinase activity"/>
    <property type="evidence" value="ECO:0007669"/>
    <property type="project" value="UniProtKB-EC"/>
</dbReference>
<dbReference type="GO" id="GO:0030955">
    <property type="term" value="F:potassium ion binding"/>
    <property type="evidence" value="ECO:0007669"/>
    <property type="project" value="InterPro"/>
</dbReference>
<organism evidence="13 14">
    <name type="scientific">Fulvivirga sediminis</name>
    <dbReference type="NCBI Taxonomy" id="2803949"/>
    <lineage>
        <taxon>Bacteria</taxon>
        <taxon>Pseudomonadati</taxon>
        <taxon>Bacteroidota</taxon>
        <taxon>Cytophagia</taxon>
        <taxon>Cytophagales</taxon>
        <taxon>Fulvivirgaceae</taxon>
        <taxon>Fulvivirga</taxon>
    </lineage>
</organism>
<dbReference type="InterPro" id="IPR015813">
    <property type="entry name" value="Pyrv/PenolPyrv_kinase-like_dom"/>
</dbReference>
<keyword evidence="5" id="KW-0479">Metal-binding</keyword>
<evidence type="ECO:0000256" key="4">
    <source>
        <dbReference type="ARBA" id="ARBA00022679"/>
    </source>
</evidence>
<dbReference type="GO" id="GO:0005524">
    <property type="term" value="F:ATP binding"/>
    <property type="evidence" value="ECO:0007669"/>
    <property type="project" value="UniProtKB-KW"/>
</dbReference>
<evidence type="ECO:0000256" key="8">
    <source>
        <dbReference type="ARBA" id="ARBA00022840"/>
    </source>
</evidence>
<dbReference type="EMBL" id="JAESIY010000001">
    <property type="protein sequence ID" value="MBL3654514.1"/>
    <property type="molecule type" value="Genomic_DNA"/>
</dbReference>